<dbReference type="RefSeq" id="WP_181741135.1">
    <property type="nucleotide sequence ID" value="NZ_JACEOL010000037.1"/>
</dbReference>
<protein>
    <submittedName>
        <fullName evidence="2">Flp pilus-assembly TadE/G-like family protein</fullName>
    </submittedName>
</protein>
<keyword evidence="3" id="KW-1185">Reference proteome</keyword>
<sequence>MHHARRLRRRGSVTTMWVASLPVFMIFFMFLGSMVIAWMQHGVAQKAADAGGLAATKKLDEVTGQQLQAQISQLAGNTFNPVEAIIGTPELKHLFIKGVIRSNEEAIKKEVRKYVEKNGAKPSKIIFFEDGRVVVEAKIKYQPMIFQDQFKEVYVKGEGFGPVRDYGKWWQQEKNPYIIEF</sequence>
<reference evidence="2 3" key="1">
    <citation type="submission" date="2020-07" db="EMBL/GenBank/DDBJ databases">
        <title>Thermoactinomyces phylogeny.</title>
        <authorList>
            <person name="Dunlap C."/>
        </authorList>
    </citation>
    <scope>NUCLEOTIDE SEQUENCE [LARGE SCALE GENOMIC DNA]</scope>
    <source>
        <strain evidence="2 3">AMNI-1</strain>
    </source>
</reference>
<dbReference type="EMBL" id="JACEOL010000037">
    <property type="protein sequence ID" value="MBA4603016.1"/>
    <property type="molecule type" value="Genomic_DNA"/>
</dbReference>
<name>A0A7W1XTP4_9BACL</name>
<comment type="caution">
    <text evidence="2">The sequence shown here is derived from an EMBL/GenBank/DDBJ whole genome shotgun (WGS) entry which is preliminary data.</text>
</comment>
<gene>
    <name evidence="2" type="ORF">H2C83_11950</name>
</gene>
<evidence type="ECO:0000256" key="1">
    <source>
        <dbReference type="SAM" id="Phobius"/>
    </source>
</evidence>
<dbReference type="AlphaFoldDB" id="A0A7W1XTP4"/>
<evidence type="ECO:0000313" key="3">
    <source>
        <dbReference type="Proteomes" id="UP000538292"/>
    </source>
</evidence>
<dbReference type="Proteomes" id="UP000538292">
    <property type="component" value="Unassembled WGS sequence"/>
</dbReference>
<feature type="transmembrane region" description="Helical" evidence="1">
    <location>
        <begin position="12"/>
        <end position="39"/>
    </location>
</feature>
<keyword evidence="1" id="KW-1133">Transmembrane helix</keyword>
<organism evidence="2 3">
    <name type="scientific">Thermoactinomyces mirandus</name>
    <dbReference type="NCBI Taxonomy" id="2756294"/>
    <lineage>
        <taxon>Bacteria</taxon>
        <taxon>Bacillati</taxon>
        <taxon>Bacillota</taxon>
        <taxon>Bacilli</taxon>
        <taxon>Bacillales</taxon>
        <taxon>Thermoactinomycetaceae</taxon>
        <taxon>Thermoactinomyces</taxon>
    </lineage>
</organism>
<proteinExistence type="predicted"/>
<evidence type="ECO:0000313" key="2">
    <source>
        <dbReference type="EMBL" id="MBA4603016.1"/>
    </source>
</evidence>
<keyword evidence="1" id="KW-0472">Membrane</keyword>
<accession>A0A7W1XTP4</accession>
<keyword evidence="1" id="KW-0812">Transmembrane</keyword>